<dbReference type="Gene3D" id="2.130.10.10">
    <property type="entry name" value="YVTN repeat-like/Quinoprotein amine dehydrogenase"/>
    <property type="match status" value="2"/>
</dbReference>
<accession>A0A6N9T9J1</accession>
<evidence type="ECO:0000313" key="2">
    <source>
        <dbReference type="Proteomes" id="UP000469011"/>
    </source>
</evidence>
<dbReference type="Proteomes" id="UP000469011">
    <property type="component" value="Unassembled WGS sequence"/>
</dbReference>
<reference evidence="1 2" key="1">
    <citation type="submission" date="2020-01" db="EMBL/GenBank/DDBJ databases">
        <title>Jiella pacifica sp. nov.</title>
        <authorList>
            <person name="Xue Z."/>
            <person name="Zhu S."/>
            <person name="Chen J."/>
            <person name="Yang J."/>
        </authorList>
    </citation>
    <scope>NUCLEOTIDE SEQUENCE [LARGE SCALE GENOMIC DNA]</scope>
    <source>
        <strain evidence="1 2">40Bstr34</strain>
    </source>
</reference>
<comment type="caution">
    <text evidence="1">The sequence shown here is derived from an EMBL/GenBank/DDBJ whole genome shotgun (WGS) entry which is preliminary data.</text>
</comment>
<name>A0A6N9T9J1_9HYPH</name>
<protein>
    <submittedName>
        <fullName evidence="1">Beta-propeller fold lactonase family protein</fullName>
    </submittedName>
</protein>
<dbReference type="InterPro" id="IPR015943">
    <property type="entry name" value="WD40/YVTN_repeat-like_dom_sf"/>
</dbReference>
<dbReference type="InterPro" id="IPR011964">
    <property type="entry name" value="YVTN_b-propeller_repeat"/>
</dbReference>
<dbReference type="SUPFAM" id="SSF51004">
    <property type="entry name" value="C-terminal (heme d1) domain of cytochrome cd1-nitrite reductase"/>
    <property type="match status" value="1"/>
</dbReference>
<dbReference type="Pfam" id="PF10282">
    <property type="entry name" value="Lactonase"/>
    <property type="match status" value="1"/>
</dbReference>
<dbReference type="InterPro" id="IPR011048">
    <property type="entry name" value="Haem_d1_sf"/>
</dbReference>
<dbReference type="InterPro" id="IPR019405">
    <property type="entry name" value="Lactonase_7-beta_prop"/>
</dbReference>
<evidence type="ECO:0000313" key="1">
    <source>
        <dbReference type="EMBL" id="NDW06895.1"/>
    </source>
</evidence>
<sequence>MKVEATISIPGKPAGIAVSRDGRRAYVSQPDSRQIAIVDTVSRKLIGEVDVGGGPLGIAVHPSGSPVYVADWYSHSLLLVDPEKRAVVGSFETGQSPSGVVVSASGEVVVTADRDSNQISFFAAKTGAVIARVPVGERPFGVSFSPDGARVYAANVGSNSVSVVDARGHFVIRTVPVGSHPYDAVETMDKVFVTDQYGGTVTVFDPASGERIDQLDCCDYPEGIAPGTDGAHVYVANWFANTLVKLDATSLKEVGSVDVPDGPRAFGAFVRAAPAAPEGETGSE</sequence>
<gene>
    <name evidence="1" type="ORF">GTK09_20995</name>
</gene>
<dbReference type="EMBL" id="JAAAMG010000021">
    <property type="protein sequence ID" value="NDW06895.1"/>
    <property type="molecule type" value="Genomic_DNA"/>
</dbReference>
<dbReference type="AlphaFoldDB" id="A0A6N9T9J1"/>
<dbReference type="InterPro" id="IPR051200">
    <property type="entry name" value="Host-pathogen_enzymatic-act"/>
</dbReference>
<organism evidence="1 2">
    <name type="scientific">Jiella pacifica</name>
    <dbReference type="NCBI Taxonomy" id="2696469"/>
    <lineage>
        <taxon>Bacteria</taxon>
        <taxon>Pseudomonadati</taxon>
        <taxon>Pseudomonadota</taxon>
        <taxon>Alphaproteobacteria</taxon>
        <taxon>Hyphomicrobiales</taxon>
        <taxon>Aurantimonadaceae</taxon>
        <taxon>Jiella</taxon>
    </lineage>
</organism>
<dbReference type="PANTHER" id="PTHR47197:SF3">
    <property type="entry name" value="DIHYDRO-HEME D1 DEHYDROGENASE"/>
    <property type="match status" value="1"/>
</dbReference>
<keyword evidence="2" id="KW-1185">Reference proteome</keyword>
<dbReference type="PANTHER" id="PTHR47197">
    <property type="entry name" value="PROTEIN NIRF"/>
    <property type="match status" value="1"/>
</dbReference>
<proteinExistence type="predicted"/>
<dbReference type="NCBIfam" id="TIGR02276">
    <property type="entry name" value="beta_rpt_yvtn"/>
    <property type="match status" value="1"/>
</dbReference>